<protein>
    <recommendedName>
        <fullName evidence="4">Secreted protein</fullName>
    </recommendedName>
</protein>
<dbReference type="RefSeq" id="XP_033528820.1">
    <property type="nucleotide sequence ID" value="XM_033667077.1"/>
</dbReference>
<keyword evidence="3" id="KW-1185">Reference proteome</keyword>
<dbReference type="EMBL" id="ML977497">
    <property type="protein sequence ID" value="KAF2134433.1"/>
    <property type="molecule type" value="Genomic_DNA"/>
</dbReference>
<dbReference type="Proteomes" id="UP000799771">
    <property type="component" value="Unassembled WGS sequence"/>
</dbReference>
<name>A0A6A6AT85_9PLEO</name>
<feature type="signal peptide" evidence="1">
    <location>
        <begin position="1"/>
        <end position="16"/>
    </location>
</feature>
<sequence length="205" mass="22804">MMSTFTLYLLVYLGQAGQRSHFAIWLADDEGGDVGTVIHVVGSPMSGFALQFKRRYAPKQTARAHVLVPIGLINAQHVHTFEGNRGVDTTPTSDLEHVAAEIQPPRASKDFMAPVNDVTSSTYPFRKSAHSERQQIGGAKSGPWTLFAALLTYTISMNRRSELYSRNETHRILALDYAQLLFVYNGVHNRHMPLHSRFSSISASC</sequence>
<proteinExistence type="predicted"/>
<dbReference type="OrthoDB" id="1658288at2759"/>
<evidence type="ECO:0000256" key="1">
    <source>
        <dbReference type="SAM" id="SignalP"/>
    </source>
</evidence>
<evidence type="ECO:0000313" key="3">
    <source>
        <dbReference type="Proteomes" id="UP000799771"/>
    </source>
</evidence>
<organism evidence="2 3">
    <name type="scientific">Dothidotthia symphoricarpi CBS 119687</name>
    <dbReference type="NCBI Taxonomy" id="1392245"/>
    <lineage>
        <taxon>Eukaryota</taxon>
        <taxon>Fungi</taxon>
        <taxon>Dikarya</taxon>
        <taxon>Ascomycota</taxon>
        <taxon>Pezizomycotina</taxon>
        <taxon>Dothideomycetes</taxon>
        <taxon>Pleosporomycetidae</taxon>
        <taxon>Pleosporales</taxon>
        <taxon>Dothidotthiaceae</taxon>
        <taxon>Dothidotthia</taxon>
    </lineage>
</organism>
<accession>A0A6A6AT85</accession>
<dbReference type="Pfam" id="PF20174">
    <property type="entry name" value="DUF6540"/>
    <property type="match status" value="1"/>
</dbReference>
<feature type="chain" id="PRO_5025418070" description="Secreted protein" evidence="1">
    <location>
        <begin position="17"/>
        <end position="205"/>
    </location>
</feature>
<evidence type="ECO:0008006" key="4">
    <source>
        <dbReference type="Google" id="ProtNLM"/>
    </source>
</evidence>
<dbReference type="GeneID" id="54407509"/>
<dbReference type="InterPro" id="IPR046670">
    <property type="entry name" value="DUF6540"/>
</dbReference>
<keyword evidence="1" id="KW-0732">Signal</keyword>
<dbReference type="AlphaFoldDB" id="A0A6A6AT85"/>
<evidence type="ECO:0000313" key="2">
    <source>
        <dbReference type="EMBL" id="KAF2134433.1"/>
    </source>
</evidence>
<gene>
    <name evidence="2" type="ORF">P153DRAFT_362202</name>
</gene>
<reference evidence="2" key="1">
    <citation type="journal article" date="2020" name="Stud. Mycol.">
        <title>101 Dothideomycetes genomes: a test case for predicting lifestyles and emergence of pathogens.</title>
        <authorList>
            <person name="Haridas S."/>
            <person name="Albert R."/>
            <person name="Binder M."/>
            <person name="Bloem J."/>
            <person name="Labutti K."/>
            <person name="Salamov A."/>
            <person name="Andreopoulos B."/>
            <person name="Baker S."/>
            <person name="Barry K."/>
            <person name="Bills G."/>
            <person name="Bluhm B."/>
            <person name="Cannon C."/>
            <person name="Castanera R."/>
            <person name="Culley D."/>
            <person name="Daum C."/>
            <person name="Ezra D."/>
            <person name="Gonzalez J."/>
            <person name="Henrissat B."/>
            <person name="Kuo A."/>
            <person name="Liang C."/>
            <person name="Lipzen A."/>
            <person name="Lutzoni F."/>
            <person name="Magnuson J."/>
            <person name="Mondo S."/>
            <person name="Nolan M."/>
            <person name="Ohm R."/>
            <person name="Pangilinan J."/>
            <person name="Park H.-J."/>
            <person name="Ramirez L."/>
            <person name="Alfaro M."/>
            <person name="Sun H."/>
            <person name="Tritt A."/>
            <person name="Yoshinaga Y."/>
            <person name="Zwiers L.-H."/>
            <person name="Turgeon B."/>
            <person name="Goodwin S."/>
            <person name="Spatafora J."/>
            <person name="Crous P."/>
            <person name="Grigoriev I."/>
        </authorList>
    </citation>
    <scope>NUCLEOTIDE SEQUENCE</scope>
    <source>
        <strain evidence="2">CBS 119687</strain>
    </source>
</reference>